<reference evidence="2 3" key="1">
    <citation type="submission" date="2019-06" db="EMBL/GenBank/DDBJ databases">
        <authorList>
            <person name="Kincaid V.D."/>
            <person name="Fuller A."/>
            <person name="Hodges K."/>
            <person name="Bansal M."/>
            <person name="Essig J."/>
            <person name="Johnson A."/>
        </authorList>
    </citation>
    <scope>NUCLEOTIDE SEQUENCE [LARGE SCALE GENOMIC DNA]</scope>
</reference>
<keyword evidence="3" id="KW-1185">Reference proteome</keyword>
<dbReference type="KEGG" id="vg:56135873"/>
<evidence type="ECO:0000256" key="1">
    <source>
        <dbReference type="SAM" id="MobiDB-lite"/>
    </source>
</evidence>
<dbReference type="Proteomes" id="UP000320799">
    <property type="component" value="Segment"/>
</dbReference>
<accession>A0A514CSG4</accession>
<feature type="compositionally biased region" description="Basic and acidic residues" evidence="1">
    <location>
        <begin position="1"/>
        <end position="10"/>
    </location>
</feature>
<feature type="region of interest" description="Disordered" evidence="1">
    <location>
        <begin position="1"/>
        <end position="28"/>
    </location>
</feature>
<evidence type="ECO:0000313" key="2">
    <source>
        <dbReference type="EMBL" id="QDH83417.1"/>
    </source>
</evidence>
<protein>
    <submittedName>
        <fullName evidence="2">Uncharacterized protein</fullName>
    </submittedName>
</protein>
<evidence type="ECO:0000313" key="3">
    <source>
        <dbReference type="Proteomes" id="UP000320799"/>
    </source>
</evidence>
<sequence>MVTKKQDSKAAKKAVKQAKPEKKTVKPAAPAHVELPTKIEIKTKHPLIPGYVFRQAPFKWDPIIFSLESEKLKSALIEPAGQDESLELFLNSPMAPMLYSVSGAPDDAKALYFAAYLMAHHIKHVPNANPVWHSLYGGFSNPLLDKARDGNLLPSMLILTNLTPTSTGSKLEKARDLLTHFQNIPRIVVSAGIDPISFFATSLHLPVNGFAYFSEALIKSRVEIY</sequence>
<name>A0A514CSG4_9CAUD</name>
<dbReference type="EMBL" id="MN094788">
    <property type="protein sequence ID" value="QDH83417.1"/>
    <property type="molecule type" value="Genomic_DNA"/>
</dbReference>
<organism evidence="2 3">
    <name type="scientific">Achromobacter phage Motura</name>
    <dbReference type="NCBI Taxonomy" id="2591403"/>
    <lineage>
        <taxon>Viruses</taxon>
        <taxon>Duplodnaviria</taxon>
        <taxon>Heunggongvirae</taxon>
        <taxon>Uroviricota</taxon>
        <taxon>Caudoviricetes</taxon>
        <taxon>Moturavirus</taxon>
        <taxon>Moturavirus motura</taxon>
    </lineage>
</organism>
<dbReference type="RefSeq" id="YP_009903597.1">
    <property type="nucleotide sequence ID" value="NC_049849.1"/>
</dbReference>
<dbReference type="GeneID" id="56135873"/>
<proteinExistence type="predicted"/>